<keyword evidence="5" id="KW-0862">Zinc</keyword>
<evidence type="ECO:0000256" key="3">
    <source>
        <dbReference type="ARBA" id="ARBA00022723"/>
    </source>
</evidence>
<reference evidence="7" key="1">
    <citation type="submission" date="2022-08" db="EMBL/GenBank/DDBJ databases">
        <title>Draft genome sequencing of Roseisolibacter agri AW1220.</title>
        <authorList>
            <person name="Tobiishi Y."/>
            <person name="Tonouchi A."/>
        </authorList>
    </citation>
    <scope>NUCLEOTIDE SEQUENCE</scope>
    <source>
        <strain evidence="7">AW1220</strain>
    </source>
</reference>
<dbReference type="Pfam" id="PF00753">
    <property type="entry name" value="Lactamase_B"/>
    <property type="match status" value="1"/>
</dbReference>
<evidence type="ECO:0000313" key="8">
    <source>
        <dbReference type="Proteomes" id="UP001161325"/>
    </source>
</evidence>
<keyword evidence="4" id="KW-0378">Hydrolase</keyword>
<dbReference type="GO" id="GO:0016787">
    <property type="term" value="F:hydrolase activity"/>
    <property type="evidence" value="ECO:0007669"/>
    <property type="project" value="UniProtKB-KW"/>
</dbReference>
<comment type="similarity">
    <text evidence="2">Belongs to the metallo-beta-lactamase superfamily.</text>
</comment>
<evidence type="ECO:0000256" key="4">
    <source>
        <dbReference type="ARBA" id="ARBA00022801"/>
    </source>
</evidence>
<accession>A0AA37QEM8</accession>
<dbReference type="InterPro" id="IPR001279">
    <property type="entry name" value="Metallo-B-lactamas"/>
</dbReference>
<dbReference type="InterPro" id="IPR051013">
    <property type="entry name" value="MBL_superfamily_lactonases"/>
</dbReference>
<dbReference type="EMBL" id="BRXS01000010">
    <property type="protein sequence ID" value="GLC28426.1"/>
    <property type="molecule type" value="Genomic_DNA"/>
</dbReference>
<evidence type="ECO:0000256" key="5">
    <source>
        <dbReference type="ARBA" id="ARBA00022833"/>
    </source>
</evidence>
<evidence type="ECO:0000259" key="6">
    <source>
        <dbReference type="SMART" id="SM00849"/>
    </source>
</evidence>
<comment type="caution">
    <text evidence="7">The sequence shown here is derived from an EMBL/GenBank/DDBJ whole genome shotgun (WGS) entry which is preliminary data.</text>
</comment>
<dbReference type="GO" id="GO:0046872">
    <property type="term" value="F:metal ion binding"/>
    <property type="evidence" value="ECO:0007669"/>
    <property type="project" value="UniProtKB-KW"/>
</dbReference>
<dbReference type="PROSITE" id="PS51257">
    <property type="entry name" value="PROKAR_LIPOPROTEIN"/>
    <property type="match status" value="1"/>
</dbReference>
<organism evidence="7 8">
    <name type="scientific">Roseisolibacter agri</name>
    <dbReference type="NCBI Taxonomy" id="2014610"/>
    <lineage>
        <taxon>Bacteria</taxon>
        <taxon>Pseudomonadati</taxon>
        <taxon>Gemmatimonadota</taxon>
        <taxon>Gemmatimonadia</taxon>
        <taxon>Gemmatimonadales</taxon>
        <taxon>Gemmatimonadaceae</taxon>
        <taxon>Roseisolibacter</taxon>
    </lineage>
</organism>
<protein>
    <recommendedName>
        <fullName evidence="6">Metallo-beta-lactamase domain-containing protein</fullName>
    </recommendedName>
</protein>
<dbReference type="Proteomes" id="UP001161325">
    <property type="component" value="Unassembled WGS sequence"/>
</dbReference>
<proteinExistence type="inferred from homology"/>
<dbReference type="InterPro" id="IPR036866">
    <property type="entry name" value="RibonucZ/Hydroxyglut_hydro"/>
</dbReference>
<keyword evidence="8" id="KW-1185">Reference proteome</keyword>
<comment type="cofactor">
    <cofactor evidence="1">
        <name>Zn(2+)</name>
        <dbReference type="ChEBI" id="CHEBI:29105"/>
    </cofactor>
</comment>
<dbReference type="RefSeq" id="WP_284352824.1">
    <property type="nucleotide sequence ID" value="NZ_BRXS01000010.1"/>
</dbReference>
<dbReference type="SMART" id="SM00849">
    <property type="entry name" value="Lactamase_B"/>
    <property type="match status" value="1"/>
</dbReference>
<sequence>MSRRAALTLLALLGGCTSAGVRDGVRTIEHDALQRAATTNGANASLLVARRTEAGVVIVDLGWRGAERALEDALTRLGARPRDVVAVLLTHSHRDHVGAWRAVAHAPFYVGAGERARLLGRASHRGWIPRLADHLRRPSLPDARLDVRELAGDTALVFGRDTVRAFALPGHTVGSLAWLVGDVLLVGDGASHAPTSGRLTPARRGFSDDARAARRSLVRLRAAVAPYHVRALCTAHARCATADSITWRRLTRGD</sequence>
<dbReference type="PANTHER" id="PTHR42978:SF2">
    <property type="entry name" value="102 KBASES UNSTABLE REGION: FROM 1 TO 119443"/>
    <property type="match status" value="1"/>
</dbReference>
<dbReference type="SUPFAM" id="SSF56281">
    <property type="entry name" value="Metallo-hydrolase/oxidoreductase"/>
    <property type="match status" value="1"/>
</dbReference>
<gene>
    <name evidence="7" type="ORF">rosag_49390</name>
</gene>
<dbReference type="Gene3D" id="3.60.15.10">
    <property type="entry name" value="Ribonuclease Z/Hydroxyacylglutathione hydrolase-like"/>
    <property type="match status" value="1"/>
</dbReference>
<evidence type="ECO:0000256" key="2">
    <source>
        <dbReference type="ARBA" id="ARBA00007749"/>
    </source>
</evidence>
<dbReference type="PANTHER" id="PTHR42978">
    <property type="entry name" value="QUORUM-QUENCHING LACTONASE YTNP-RELATED-RELATED"/>
    <property type="match status" value="1"/>
</dbReference>
<keyword evidence="3" id="KW-0479">Metal-binding</keyword>
<dbReference type="AlphaFoldDB" id="A0AA37QEM8"/>
<evidence type="ECO:0000256" key="1">
    <source>
        <dbReference type="ARBA" id="ARBA00001947"/>
    </source>
</evidence>
<evidence type="ECO:0000313" key="7">
    <source>
        <dbReference type="EMBL" id="GLC28426.1"/>
    </source>
</evidence>
<name>A0AA37QEM8_9BACT</name>
<feature type="domain" description="Metallo-beta-lactamase" evidence="6">
    <location>
        <begin position="41"/>
        <end position="228"/>
    </location>
</feature>